<evidence type="ECO:0000256" key="5">
    <source>
        <dbReference type="ARBA" id="ARBA00022989"/>
    </source>
</evidence>
<keyword evidence="6 7" id="KW-0472">Membrane</keyword>
<feature type="transmembrane region" description="Helical" evidence="7">
    <location>
        <begin position="65"/>
        <end position="88"/>
    </location>
</feature>
<dbReference type="Pfam" id="PF00528">
    <property type="entry name" value="BPD_transp_1"/>
    <property type="match status" value="1"/>
</dbReference>
<evidence type="ECO:0000313" key="9">
    <source>
        <dbReference type="EMBL" id="NIH52484.1"/>
    </source>
</evidence>
<dbReference type="AlphaFoldDB" id="A0A7X5QYS1"/>
<evidence type="ECO:0000256" key="2">
    <source>
        <dbReference type="ARBA" id="ARBA00022448"/>
    </source>
</evidence>
<name>A0A7X5QYS1_9MICO</name>
<comment type="subcellular location">
    <subcellularLocation>
        <location evidence="1 7">Cell membrane</location>
        <topology evidence="1 7">Multi-pass membrane protein</topology>
    </subcellularLocation>
</comment>
<feature type="transmembrane region" description="Helical" evidence="7">
    <location>
        <begin position="134"/>
        <end position="153"/>
    </location>
</feature>
<evidence type="ECO:0000313" key="10">
    <source>
        <dbReference type="Proteomes" id="UP000541033"/>
    </source>
</evidence>
<dbReference type="PROSITE" id="PS50928">
    <property type="entry name" value="ABC_TM1"/>
    <property type="match status" value="1"/>
</dbReference>
<gene>
    <name evidence="9" type="ORF">FHX76_000352</name>
</gene>
<comment type="caution">
    <text evidence="9">The sequence shown here is derived from an EMBL/GenBank/DDBJ whole genome shotgun (WGS) entry which is preliminary data.</text>
</comment>
<dbReference type="GO" id="GO:0055085">
    <property type="term" value="P:transmembrane transport"/>
    <property type="evidence" value="ECO:0007669"/>
    <property type="project" value="InterPro"/>
</dbReference>
<evidence type="ECO:0000256" key="1">
    <source>
        <dbReference type="ARBA" id="ARBA00004651"/>
    </source>
</evidence>
<evidence type="ECO:0000256" key="3">
    <source>
        <dbReference type="ARBA" id="ARBA00022475"/>
    </source>
</evidence>
<keyword evidence="2 7" id="KW-0813">Transport</keyword>
<feature type="domain" description="ABC transmembrane type-1" evidence="8">
    <location>
        <begin position="66"/>
        <end position="259"/>
    </location>
</feature>
<evidence type="ECO:0000256" key="7">
    <source>
        <dbReference type="RuleBase" id="RU363032"/>
    </source>
</evidence>
<evidence type="ECO:0000259" key="8">
    <source>
        <dbReference type="PROSITE" id="PS50928"/>
    </source>
</evidence>
<reference evidence="9 10" key="1">
    <citation type="submission" date="2020-02" db="EMBL/GenBank/DDBJ databases">
        <title>Sequencing the genomes of 1000 actinobacteria strains.</title>
        <authorList>
            <person name="Klenk H.-P."/>
        </authorList>
    </citation>
    <scope>NUCLEOTIDE SEQUENCE [LARGE SCALE GENOMIC DNA]</scope>
    <source>
        <strain evidence="9 10">DSM 27960</strain>
    </source>
</reference>
<dbReference type="Proteomes" id="UP000541033">
    <property type="component" value="Unassembled WGS sequence"/>
</dbReference>
<feature type="transmembrane region" description="Helical" evidence="7">
    <location>
        <begin position="182"/>
        <end position="203"/>
    </location>
</feature>
<dbReference type="Gene3D" id="1.10.3720.10">
    <property type="entry name" value="MetI-like"/>
    <property type="match status" value="1"/>
</dbReference>
<comment type="similarity">
    <text evidence="7">Belongs to the binding-protein-dependent transport system permease family.</text>
</comment>
<protein>
    <submittedName>
        <fullName evidence="9">Raffinose/stachyose/melibiose transport system permease protein</fullName>
    </submittedName>
</protein>
<dbReference type="InterPro" id="IPR035906">
    <property type="entry name" value="MetI-like_sf"/>
</dbReference>
<evidence type="ECO:0000256" key="6">
    <source>
        <dbReference type="ARBA" id="ARBA00023136"/>
    </source>
</evidence>
<dbReference type="PANTHER" id="PTHR43744">
    <property type="entry name" value="ABC TRANSPORTER PERMEASE PROTEIN MG189-RELATED-RELATED"/>
    <property type="match status" value="1"/>
</dbReference>
<dbReference type="RefSeq" id="WP_167147105.1">
    <property type="nucleotide sequence ID" value="NZ_JAAMOX010000001.1"/>
</dbReference>
<feature type="transmembrane region" description="Helical" evidence="7">
    <location>
        <begin position="12"/>
        <end position="34"/>
    </location>
</feature>
<dbReference type="InterPro" id="IPR000515">
    <property type="entry name" value="MetI-like"/>
</dbReference>
<keyword evidence="10" id="KW-1185">Reference proteome</keyword>
<dbReference type="CDD" id="cd06261">
    <property type="entry name" value="TM_PBP2"/>
    <property type="match status" value="1"/>
</dbReference>
<dbReference type="GO" id="GO:0005886">
    <property type="term" value="C:plasma membrane"/>
    <property type="evidence" value="ECO:0007669"/>
    <property type="project" value="UniProtKB-SubCell"/>
</dbReference>
<accession>A0A7X5QYS1</accession>
<feature type="transmembrane region" description="Helical" evidence="7">
    <location>
        <begin position="239"/>
        <end position="259"/>
    </location>
</feature>
<feature type="transmembrane region" description="Helical" evidence="7">
    <location>
        <begin position="100"/>
        <end position="122"/>
    </location>
</feature>
<keyword evidence="5 7" id="KW-1133">Transmembrane helix</keyword>
<organism evidence="9 10">
    <name type="scientific">Lysinibacter cavernae</name>
    <dbReference type="NCBI Taxonomy" id="1640652"/>
    <lineage>
        <taxon>Bacteria</taxon>
        <taxon>Bacillati</taxon>
        <taxon>Actinomycetota</taxon>
        <taxon>Actinomycetes</taxon>
        <taxon>Micrococcales</taxon>
        <taxon>Microbacteriaceae</taxon>
        <taxon>Lysinibacter</taxon>
    </lineage>
</organism>
<evidence type="ECO:0000256" key="4">
    <source>
        <dbReference type="ARBA" id="ARBA00022692"/>
    </source>
</evidence>
<keyword evidence="3" id="KW-1003">Cell membrane</keyword>
<proteinExistence type="inferred from homology"/>
<dbReference type="SUPFAM" id="SSF161098">
    <property type="entry name" value="MetI-like"/>
    <property type="match status" value="1"/>
</dbReference>
<sequence length="274" mass="29273">MKQKRSEQIIGHVILIVGALLALYPFVSILLLSLTPSAKGGATAATSVTFENYLTAWTRGSFDSALISSAIVALAVVVGAGAVSILGGYALATMKFRGKWLLAGILIVGLVVPYEGLIIPLYYQLEGMGLLNTYWALILPQIATSISLGVFWMRTFFMSVPASLLEAARVDGASRFGALMKIYLPIAWPAVGTLSVLIFLFTWNEFLMPLVLVSQNPDVQTAPLSLSFFAGSQRTTDPAVTAAAAVIVALPILIVYVFLQRRFISGIVAGAVKE</sequence>
<dbReference type="EMBL" id="JAAMOX010000001">
    <property type="protein sequence ID" value="NIH52484.1"/>
    <property type="molecule type" value="Genomic_DNA"/>
</dbReference>
<keyword evidence="4 7" id="KW-0812">Transmembrane</keyword>
<dbReference type="PANTHER" id="PTHR43744:SF12">
    <property type="entry name" value="ABC TRANSPORTER PERMEASE PROTEIN MG189-RELATED"/>
    <property type="match status" value="1"/>
</dbReference>